<keyword evidence="5" id="KW-1133">Transmembrane helix</keyword>
<evidence type="ECO:0000313" key="8">
    <source>
        <dbReference type="Proteomes" id="UP001501358"/>
    </source>
</evidence>
<dbReference type="EMBL" id="BAAATA010000017">
    <property type="protein sequence ID" value="GAA2493193.1"/>
    <property type="molecule type" value="Genomic_DNA"/>
</dbReference>
<keyword evidence="1" id="KW-0808">Transferase</keyword>
<feature type="compositionally biased region" description="Low complexity" evidence="4">
    <location>
        <begin position="453"/>
        <end position="463"/>
    </location>
</feature>
<dbReference type="GO" id="GO:0016301">
    <property type="term" value="F:kinase activity"/>
    <property type="evidence" value="ECO:0007669"/>
    <property type="project" value="UniProtKB-KW"/>
</dbReference>
<dbReference type="SUPFAM" id="SSF55874">
    <property type="entry name" value="ATPase domain of HSP90 chaperone/DNA topoisomerase II/histidine kinase"/>
    <property type="match status" value="1"/>
</dbReference>
<comment type="caution">
    <text evidence="7">The sequence shown here is derived from an EMBL/GenBank/DDBJ whole genome shotgun (WGS) entry which is preliminary data.</text>
</comment>
<dbReference type="Gene3D" id="1.20.5.1930">
    <property type="match status" value="1"/>
</dbReference>
<keyword evidence="5" id="KW-0472">Membrane</keyword>
<organism evidence="7 8">
    <name type="scientific">Streptomyces thermolineatus</name>
    <dbReference type="NCBI Taxonomy" id="44033"/>
    <lineage>
        <taxon>Bacteria</taxon>
        <taxon>Bacillati</taxon>
        <taxon>Actinomycetota</taxon>
        <taxon>Actinomycetes</taxon>
        <taxon>Kitasatosporales</taxon>
        <taxon>Streptomycetaceae</taxon>
        <taxon>Streptomyces</taxon>
    </lineage>
</organism>
<evidence type="ECO:0000256" key="1">
    <source>
        <dbReference type="ARBA" id="ARBA00022679"/>
    </source>
</evidence>
<feature type="transmembrane region" description="Helical" evidence="5">
    <location>
        <begin position="139"/>
        <end position="159"/>
    </location>
</feature>
<dbReference type="InterPro" id="IPR050482">
    <property type="entry name" value="Sensor_HK_TwoCompSys"/>
</dbReference>
<dbReference type="PANTHER" id="PTHR24421">
    <property type="entry name" value="NITRATE/NITRITE SENSOR PROTEIN NARX-RELATED"/>
    <property type="match status" value="1"/>
</dbReference>
<evidence type="ECO:0000256" key="5">
    <source>
        <dbReference type="SAM" id="Phobius"/>
    </source>
</evidence>
<keyword evidence="8" id="KW-1185">Reference proteome</keyword>
<dbReference type="InterPro" id="IPR036890">
    <property type="entry name" value="HATPase_C_sf"/>
</dbReference>
<evidence type="ECO:0000259" key="6">
    <source>
        <dbReference type="Pfam" id="PF07730"/>
    </source>
</evidence>
<evidence type="ECO:0000256" key="3">
    <source>
        <dbReference type="ARBA" id="ARBA00023012"/>
    </source>
</evidence>
<dbReference type="Pfam" id="PF07730">
    <property type="entry name" value="HisKA_3"/>
    <property type="match status" value="1"/>
</dbReference>
<dbReference type="CDD" id="cd16917">
    <property type="entry name" value="HATPase_UhpB-NarQ-NarX-like"/>
    <property type="match status" value="1"/>
</dbReference>
<dbReference type="InterPro" id="IPR011712">
    <property type="entry name" value="Sig_transdc_His_kin_sub3_dim/P"/>
</dbReference>
<feature type="region of interest" description="Disordered" evidence="4">
    <location>
        <begin position="361"/>
        <end position="381"/>
    </location>
</feature>
<dbReference type="RefSeq" id="WP_344383824.1">
    <property type="nucleotide sequence ID" value="NZ_BAAATA010000017.1"/>
</dbReference>
<sequence>MAALTGWWRRRSDPARFELYTRWTLYSFSLLVPLLAGGSAAALGRTAAERSVLALLVLGHSAVCTAATVRALGWAQGRRKQPTALFAAAGAVSAAGVAATTATAVRHGDFSDAMMVFWAFTGYFAGPVALNLRTFRHVAGVVVGTTAAAALVMAVAGAGRSEVAGCAVMSLLSSSSFAFTHRCSAWMLQVVQELDAARGAQARLAVAEERLRFARDLHDVTGRNLAVIALKSELAVRTARLGRPGAVEQMAEVQRLAGEAQQEMRELVRGYRKVNLAAEVAGARSVLEAAGVECRTEGAGDEHTAALLPEEVQSAFGWVVREGTTNVLRHSEARQCRLRVRVVPGRWAELVLENDGAARDAAVQGPGSGSGSGSGGSGLVGLRERLAGAGGTLTAGPVAGSGGRFRLTARLPLAPADAPSGRIPRQAAGGGGLPGRMWGFPGRVRGAGAHPDTATAPVPDAGGTATGTGRGDVREAARETGREAARETAGKGEAR</sequence>
<feature type="transmembrane region" description="Helical" evidence="5">
    <location>
        <begin position="51"/>
        <end position="72"/>
    </location>
</feature>
<evidence type="ECO:0000256" key="2">
    <source>
        <dbReference type="ARBA" id="ARBA00022777"/>
    </source>
</evidence>
<dbReference type="Gene3D" id="3.30.565.10">
    <property type="entry name" value="Histidine kinase-like ATPase, C-terminal domain"/>
    <property type="match status" value="1"/>
</dbReference>
<feature type="transmembrane region" description="Helical" evidence="5">
    <location>
        <begin position="84"/>
        <end position="107"/>
    </location>
</feature>
<proteinExistence type="predicted"/>
<protein>
    <submittedName>
        <fullName evidence="7">Histidine kinase</fullName>
    </submittedName>
</protein>
<gene>
    <name evidence="7" type="ORF">GCM10010406_31590</name>
</gene>
<feature type="region of interest" description="Disordered" evidence="4">
    <location>
        <begin position="415"/>
        <end position="495"/>
    </location>
</feature>
<keyword evidence="2 7" id="KW-0418">Kinase</keyword>
<dbReference type="Proteomes" id="UP001501358">
    <property type="component" value="Unassembled WGS sequence"/>
</dbReference>
<feature type="domain" description="Signal transduction histidine kinase subgroup 3 dimerisation and phosphoacceptor" evidence="6">
    <location>
        <begin position="209"/>
        <end position="274"/>
    </location>
</feature>
<dbReference type="PANTHER" id="PTHR24421:SF63">
    <property type="entry name" value="SENSOR HISTIDINE KINASE DESK"/>
    <property type="match status" value="1"/>
</dbReference>
<keyword evidence="5" id="KW-0812">Transmembrane</keyword>
<accession>A0ABP5ZB35</accession>
<feature type="compositionally biased region" description="Basic and acidic residues" evidence="4">
    <location>
        <begin position="471"/>
        <end position="495"/>
    </location>
</feature>
<reference evidence="8" key="1">
    <citation type="journal article" date="2019" name="Int. J. Syst. Evol. Microbiol.">
        <title>The Global Catalogue of Microorganisms (GCM) 10K type strain sequencing project: providing services to taxonomists for standard genome sequencing and annotation.</title>
        <authorList>
            <consortium name="The Broad Institute Genomics Platform"/>
            <consortium name="The Broad Institute Genome Sequencing Center for Infectious Disease"/>
            <person name="Wu L."/>
            <person name="Ma J."/>
        </authorList>
    </citation>
    <scope>NUCLEOTIDE SEQUENCE [LARGE SCALE GENOMIC DNA]</scope>
    <source>
        <strain evidence="8">JCM 6307</strain>
    </source>
</reference>
<feature type="compositionally biased region" description="Gly residues" evidence="4">
    <location>
        <begin position="366"/>
        <end position="379"/>
    </location>
</feature>
<name>A0ABP5ZB35_9ACTN</name>
<evidence type="ECO:0000313" key="7">
    <source>
        <dbReference type="EMBL" id="GAA2493193.1"/>
    </source>
</evidence>
<keyword evidence="3" id="KW-0902">Two-component regulatory system</keyword>
<feature type="transmembrane region" description="Helical" evidence="5">
    <location>
        <begin position="113"/>
        <end position="132"/>
    </location>
</feature>
<evidence type="ECO:0000256" key="4">
    <source>
        <dbReference type="SAM" id="MobiDB-lite"/>
    </source>
</evidence>